<sequence>MEVSRADCIYGNGEVELIDLPGTYSLAAYSLEEVIARDFLLDEKPDVVICVVDAANLERNLYLTVQVLELGFPIVLALNMVDVTEAAGIRIDEEKIGQALQCPVIRTIARDGKGVKELIEAAVCAARSKAQ</sequence>
<evidence type="ECO:0000313" key="3">
    <source>
        <dbReference type="Proteomes" id="UP000050417"/>
    </source>
</evidence>
<dbReference type="PANTHER" id="PTHR43185:SF2">
    <property type="entry name" value="FERROUS IRON TRANSPORT PROTEIN B"/>
    <property type="match status" value="1"/>
</dbReference>
<dbReference type="EMBL" id="LGCL01000040">
    <property type="protein sequence ID" value="KPL71990.1"/>
    <property type="molecule type" value="Genomic_DNA"/>
</dbReference>
<dbReference type="STRING" id="1134406.ADN00_15930"/>
<dbReference type="AlphaFoldDB" id="A0A0P6WPJ9"/>
<organism evidence="2 3">
    <name type="scientific">Ornatilinea apprima</name>
    <dbReference type="NCBI Taxonomy" id="1134406"/>
    <lineage>
        <taxon>Bacteria</taxon>
        <taxon>Bacillati</taxon>
        <taxon>Chloroflexota</taxon>
        <taxon>Anaerolineae</taxon>
        <taxon>Anaerolineales</taxon>
        <taxon>Anaerolineaceae</taxon>
        <taxon>Ornatilinea</taxon>
    </lineage>
</organism>
<dbReference type="SUPFAM" id="SSF52540">
    <property type="entry name" value="P-loop containing nucleoside triphosphate hydrolases"/>
    <property type="match status" value="1"/>
</dbReference>
<dbReference type="PROSITE" id="PS51711">
    <property type="entry name" value="G_FEOB"/>
    <property type="match status" value="1"/>
</dbReference>
<dbReference type="InterPro" id="IPR030389">
    <property type="entry name" value="G_FEOB_dom"/>
</dbReference>
<dbReference type="GO" id="GO:0015093">
    <property type="term" value="F:ferrous iron transmembrane transporter activity"/>
    <property type="evidence" value="ECO:0007669"/>
    <property type="project" value="TreeGrafter"/>
</dbReference>
<evidence type="ECO:0000259" key="1">
    <source>
        <dbReference type="PROSITE" id="PS51711"/>
    </source>
</evidence>
<reference evidence="2 3" key="1">
    <citation type="submission" date="2015-07" db="EMBL/GenBank/DDBJ databases">
        <title>Genome sequence of Ornatilinea apprima DSM 23815.</title>
        <authorList>
            <person name="Hemp J."/>
            <person name="Ward L.M."/>
            <person name="Pace L.A."/>
            <person name="Fischer W.W."/>
        </authorList>
    </citation>
    <scope>NUCLEOTIDE SEQUENCE [LARGE SCALE GENOMIC DNA]</scope>
    <source>
        <strain evidence="2 3">P3M-1</strain>
    </source>
</reference>
<dbReference type="GO" id="GO:0005525">
    <property type="term" value="F:GTP binding"/>
    <property type="evidence" value="ECO:0007669"/>
    <property type="project" value="InterPro"/>
</dbReference>
<feature type="domain" description="FeoB-type G" evidence="1">
    <location>
        <begin position="1"/>
        <end position="128"/>
    </location>
</feature>
<comment type="caution">
    <text evidence="2">The sequence shown here is derived from an EMBL/GenBank/DDBJ whole genome shotgun (WGS) entry which is preliminary data.</text>
</comment>
<evidence type="ECO:0000313" key="2">
    <source>
        <dbReference type="EMBL" id="KPL71990.1"/>
    </source>
</evidence>
<dbReference type="Proteomes" id="UP000050417">
    <property type="component" value="Unassembled WGS sequence"/>
</dbReference>
<dbReference type="Pfam" id="PF02421">
    <property type="entry name" value="FeoB_N"/>
    <property type="match status" value="1"/>
</dbReference>
<dbReference type="PANTHER" id="PTHR43185">
    <property type="entry name" value="FERROUS IRON TRANSPORT PROTEIN B"/>
    <property type="match status" value="1"/>
</dbReference>
<accession>A0A0P6WPJ9</accession>
<dbReference type="PATRIC" id="fig|1134406.4.peg.3619"/>
<dbReference type="GO" id="GO:0005886">
    <property type="term" value="C:plasma membrane"/>
    <property type="evidence" value="ECO:0007669"/>
    <property type="project" value="TreeGrafter"/>
</dbReference>
<dbReference type="InterPro" id="IPR027417">
    <property type="entry name" value="P-loop_NTPase"/>
</dbReference>
<dbReference type="InterPro" id="IPR050860">
    <property type="entry name" value="FeoB_GTPase"/>
</dbReference>
<gene>
    <name evidence="2" type="ORF">ADN00_15930</name>
</gene>
<keyword evidence="3" id="KW-1185">Reference proteome</keyword>
<dbReference type="Gene3D" id="3.40.50.300">
    <property type="entry name" value="P-loop containing nucleotide triphosphate hydrolases"/>
    <property type="match status" value="1"/>
</dbReference>
<name>A0A0P6WPJ9_9CHLR</name>
<proteinExistence type="predicted"/>
<protein>
    <recommendedName>
        <fullName evidence="1">FeoB-type G domain-containing protein</fullName>
    </recommendedName>
</protein>